<comment type="caution">
    <text evidence="1">The sequence shown here is derived from an EMBL/GenBank/DDBJ whole genome shotgun (WGS) entry which is preliminary data.</text>
</comment>
<proteinExistence type="predicted"/>
<dbReference type="EMBL" id="BSYO01000030">
    <property type="protein sequence ID" value="GMH26176.1"/>
    <property type="molecule type" value="Genomic_DNA"/>
</dbReference>
<dbReference type="Proteomes" id="UP001279734">
    <property type="component" value="Unassembled WGS sequence"/>
</dbReference>
<sequence>MHRIADLLVLILQLGQEQNSDLVFPIPALLCLEELHCVFQVFLHATLINILATRQESVSLFQMHHSTSCFLVILDNLIQALPKWLLRSARAGTVHCPFSVDRGLTLSFAS</sequence>
<name>A0AAD3Y458_NEPGR</name>
<evidence type="ECO:0000313" key="1">
    <source>
        <dbReference type="EMBL" id="GMH26176.1"/>
    </source>
</evidence>
<protein>
    <submittedName>
        <fullName evidence="1">Uncharacterized protein</fullName>
    </submittedName>
</protein>
<accession>A0AAD3Y458</accession>
<evidence type="ECO:0000313" key="2">
    <source>
        <dbReference type="Proteomes" id="UP001279734"/>
    </source>
</evidence>
<keyword evidence="2" id="KW-1185">Reference proteome</keyword>
<organism evidence="1 2">
    <name type="scientific">Nepenthes gracilis</name>
    <name type="common">Slender pitcher plant</name>
    <dbReference type="NCBI Taxonomy" id="150966"/>
    <lineage>
        <taxon>Eukaryota</taxon>
        <taxon>Viridiplantae</taxon>
        <taxon>Streptophyta</taxon>
        <taxon>Embryophyta</taxon>
        <taxon>Tracheophyta</taxon>
        <taxon>Spermatophyta</taxon>
        <taxon>Magnoliopsida</taxon>
        <taxon>eudicotyledons</taxon>
        <taxon>Gunneridae</taxon>
        <taxon>Pentapetalae</taxon>
        <taxon>Caryophyllales</taxon>
        <taxon>Nepenthaceae</taxon>
        <taxon>Nepenthes</taxon>
    </lineage>
</organism>
<dbReference type="AlphaFoldDB" id="A0AAD3Y458"/>
<reference evidence="1" key="1">
    <citation type="submission" date="2023-05" db="EMBL/GenBank/DDBJ databases">
        <title>Nepenthes gracilis genome sequencing.</title>
        <authorList>
            <person name="Fukushima K."/>
        </authorList>
    </citation>
    <scope>NUCLEOTIDE SEQUENCE</scope>
    <source>
        <strain evidence="1">SING2019-196</strain>
    </source>
</reference>
<gene>
    <name evidence="1" type="ORF">Nepgr_028019</name>
</gene>